<accession>A0A0F9T6T8</accession>
<organism evidence="2">
    <name type="scientific">marine sediment metagenome</name>
    <dbReference type="NCBI Taxonomy" id="412755"/>
    <lineage>
        <taxon>unclassified sequences</taxon>
        <taxon>metagenomes</taxon>
        <taxon>ecological metagenomes</taxon>
    </lineage>
</organism>
<reference evidence="2" key="1">
    <citation type="journal article" date="2015" name="Nature">
        <title>Complex archaea that bridge the gap between prokaryotes and eukaryotes.</title>
        <authorList>
            <person name="Spang A."/>
            <person name="Saw J.H."/>
            <person name="Jorgensen S.L."/>
            <person name="Zaremba-Niedzwiedzka K."/>
            <person name="Martijn J."/>
            <person name="Lind A.E."/>
            <person name="van Eijk R."/>
            <person name="Schleper C."/>
            <person name="Guy L."/>
            <person name="Ettema T.J."/>
        </authorList>
    </citation>
    <scope>NUCLEOTIDE SEQUENCE</scope>
</reference>
<comment type="caution">
    <text evidence="2">The sequence shown here is derived from an EMBL/GenBank/DDBJ whole genome shotgun (WGS) entry which is preliminary data.</text>
</comment>
<evidence type="ECO:0000313" key="2">
    <source>
        <dbReference type="EMBL" id="KKN70662.1"/>
    </source>
</evidence>
<evidence type="ECO:0000256" key="1">
    <source>
        <dbReference type="SAM" id="Phobius"/>
    </source>
</evidence>
<keyword evidence="1" id="KW-1133">Transmembrane helix</keyword>
<protein>
    <submittedName>
        <fullName evidence="2">Uncharacterized protein</fullName>
    </submittedName>
</protein>
<keyword evidence="1" id="KW-0812">Transmembrane</keyword>
<proteinExistence type="predicted"/>
<sequence length="62" mass="7047">MNSIGAFLFFILMGWVMVYIPPAKYPAYIFTQFVAIAVIQDEALEMCPPDTIAVEQEEDQDD</sequence>
<keyword evidence="1" id="KW-0472">Membrane</keyword>
<gene>
    <name evidence="2" type="ORF">LCGC14_0428170</name>
</gene>
<dbReference type="EMBL" id="LAZR01000399">
    <property type="protein sequence ID" value="KKN70662.1"/>
    <property type="molecule type" value="Genomic_DNA"/>
</dbReference>
<dbReference type="AlphaFoldDB" id="A0A0F9T6T8"/>
<name>A0A0F9T6T8_9ZZZZ</name>
<feature type="transmembrane region" description="Helical" evidence="1">
    <location>
        <begin position="6"/>
        <end position="23"/>
    </location>
</feature>